<feature type="active site" description="Charge relay system" evidence="8">
    <location>
        <position position="75"/>
    </location>
</feature>
<dbReference type="PANTHER" id="PTHR11895:SF151">
    <property type="entry name" value="GLUTAMYL-TRNA(GLN) AMIDOTRANSFERASE SUBUNIT A"/>
    <property type="match status" value="1"/>
</dbReference>
<organism evidence="10 11">
    <name type="scientific">Gloeobacter morelensis MG652769</name>
    <dbReference type="NCBI Taxonomy" id="2781736"/>
    <lineage>
        <taxon>Bacteria</taxon>
        <taxon>Bacillati</taxon>
        <taxon>Cyanobacteriota</taxon>
        <taxon>Cyanophyceae</taxon>
        <taxon>Gloeobacterales</taxon>
        <taxon>Gloeobacteraceae</taxon>
        <taxon>Gloeobacter</taxon>
        <taxon>Gloeobacter morelensis</taxon>
    </lineage>
</organism>
<keyword evidence="3 8" id="KW-0547">Nucleotide-binding</keyword>
<evidence type="ECO:0000256" key="6">
    <source>
        <dbReference type="ARBA" id="ARBA00025295"/>
    </source>
</evidence>
<dbReference type="InterPro" id="IPR004412">
    <property type="entry name" value="GatA"/>
</dbReference>
<keyword evidence="2 8" id="KW-0436">Ligase</keyword>
<evidence type="ECO:0000256" key="2">
    <source>
        <dbReference type="ARBA" id="ARBA00022598"/>
    </source>
</evidence>
<sequence length="489" mass="52158">MTSIGQLRSQVTSKERSAVEVARQYLERAERLDTEVHAFLRLTPERALAAAEAVDAKIARGEDPGLLAGVPVAIKDNLCMVGIPTTCASKILENYRPPYESTVTRLLEEQGALIIGKTNLDEFAMGSSTENSAFGPTRNPWDLGRVPGGSSGGSAAAVAAGGAVASLGSDTGGSIRQPASFCGVVGLKPTYGLVSRYGLVAFASSLDQIGPFTRTVEDAALVLQAIAGHDPLDSTSLAVNVPDYRQALVSDLKGVKVGFVKEFFAEGLDPDVADAVFEAIEVMRDLGAQIQEVSCPRFARGLSTYYIIATSEASANLARYDGVKYGLRDREADALVPMYGRTREEGFGSEVKRRIMLGTYALSAGYYDAYYLKAQKVRTLIKQDYLDAFAKVDVLVGPTAPTTAFAFGDKVSDPLSMYLSDIYTIPLNLAGVAGASIPCGFDAKGLPIGFQIMANALEEGKLLRAAYAYEQATEWHKRTPALAAEALTR</sequence>
<feature type="active site" description="Charge relay system" evidence="8">
    <location>
        <position position="150"/>
    </location>
</feature>
<dbReference type="PANTHER" id="PTHR11895">
    <property type="entry name" value="TRANSAMIDASE"/>
    <property type="match status" value="1"/>
</dbReference>
<evidence type="ECO:0000256" key="5">
    <source>
        <dbReference type="ARBA" id="ARBA00022917"/>
    </source>
</evidence>
<feature type="active site" description="Acyl-ester intermediate" evidence="8">
    <location>
        <position position="174"/>
    </location>
</feature>
<keyword evidence="4 8" id="KW-0067">ATP-binding</keyword>
<keyword evidence="5 8" id="KW-0648">Protein biosynthesis</keyword>
<dbReference type="PIRSF" id="PIRSF001221">
    <property type="entry name" value="Amidase_fungi"/>
    <property type="match status" value="1"/>
</dbReference>
<evidence type="ECO:0000313" key="10">
    <source>
        <dbReference type="EMBL" id="UFP95555.1"/>
    </source>
</evidence>
<comment type="subunit">
    <text evidence="8">Heterotrimer of A, B and C subunits.</text>
</comment>
<dbReference type="NCBIfam" id="TIGR00132">
    <property type="entry name" value="gatA"/>
    <property type="match status" value="1"/>
</dbReference>
<evidence type="ECO:0000256" key="3">
    <source>
        <dbReference type="ARBA" id="ARBA00022741"/>
    </source>
</evidence>
<comment type="function">
    <text evidence="6 8">Allows the formation of correctly charged Gln-tRNA(Gln) through the transamidation of misacylated Glu-tRNA(Gln) in organisms which lack glutaminyl-tRNA synthetase. The reaction takes place in the presence of glutamine and ATP through an activated gamma-phospho-Glu-tRNA(Gln).</text>
</comment>
<evidence type="ECO:0000256" key="1">
    <source>
        <dbReference type="ARBA" id="ARBA00008069"/>
    </source>
</evidence>
<protein>
    <recommendedName>
        <fullName evidence="8">Glutamyl-tRNA(Gln) amidotransferase subunit A</fullName>
        <shortName evidence="8">Glu-ADT subunit A</shortName>
        <ecNumber evidence="8">6.3.5.7</ecNumber>
    </recommendedName>
</protein>
<feature type="domain" description="Amidase" evidence="9">
    <location>
        <begin position="20"/>
        <end position="463"/>
    </location>
</feature>
<evidence type="ECO:0000256" key="8">
    <source>
        <dbReference type="HAMAP-Rule" id="MF_00120"/>
    </source>
</evidence>
<dbReference type="InterPro" id="IPR023631">
    <property type="entry name" value="Amidase_dom"/>
</dbReference>
<dbReference type="RefSeq" id="WP_230842784.1">
    <property type="nucleotide sequence ID" value="NZ_CP063845.1"/>
</dbReference>
<name>A0ABY3PPD2_9CYAN</name>
<dbReference type="PROSITE" id="PS00571">
    <property type="entry name" value="AMIDASES"/>
    <property type="match status" value="1"/>
</dbReference>
<dbReference type="SUPFAM" id="SSF75304">
    <property type="entry name" value="Amidase signature (AS) enzymes"/>
    <property type="match status" value="1"/>
</dbReference>
<evidence type="ECO:0000256" key="7">
    <source>
        <dbReference type="ARBA" id="ARBA00047407"/>
    </source>
</evidence>
<gene>
    <name evidence="8 10" type="primary">gatA</name>
    <name evidence="10" type="ORF">ISF26_04730</name>
</gene>
<dbReference type="InterPro" id="IPR020556">
    <property type="entry name" value="Amidase_CS"/>
</dbReference>
<evidence type="ECO:0000256" key="4">
    <source>
        <dbReference type="ARBA" id="ARBA00022840"/>
    </source>
</evidence>
<evidence type="ECO:0000313" key="11">
    <source>
        <dbReference type="Proteomes" id="UP001054846"/>
    </source>
</evidence>
<dbReference type="HAMAP" id="MF_00120">
    <property type="entry name" value="GatA"/>
    <property type="match status" value="1"/>
</dbReference>
<dbReference type="Pfam" id="PF01425">
    <property type="entry name" value="Amidase"/>
    <property type="match status" value="1"/>
</dbReference>
<proteinExistence type="inferred from homology"/>
<evidence type="ECO:0000259" key="9">
    <source>
        <dbReference type="Pfam" id="PF01425"/>
    </source>
</evidence>
<keyword evidence="11" id="KW-1185">Reference proteome</keyword>
<dbReference type="Gene3D" id="3.90.1300.10">
    <property type="entry name" value="Amidase signature (AS) domain"/>
    <property type="match status" value="1"/>
</dbReference>
<dbReference type="InterPro" id="IPR000120">
    <property type="entry name" value="Amidase"/>
</dbReference>
<accession>A0ABY3PPD2</accession>
<dbReference type="GO" id="GO:0050567">
    <property type="term" value="F:glutaminyl-tRNA synthase (glutamine-hydrolyzing) activity"/>
    <property type="evidence" value="ECO:0007669"/>
    <property type="project" value="UniProtKB-EC"/>
</dbReference>
<dbReference type="EMBL" id="CP063845">
    <property type="protein sequence ID" value="UFP95555.1"/>
    <property type="molecule type" value="Genomic_DNA"/>
</dbReference>
<reference evidence="10 11" key="1">
    <citation type="journal article" date="2021" name="Genome Biol. Evol.">
        <title>Complete Genome Sequencing of a Novel Gloeobacter Species from a Waterfall Cave in Mexico.</title>
        <authorList>
            <person name="Saw J.H."/>
            <person name="Cardona T."/>
            <person name="Montejano G."/>
        </authorList>
    </citation>
    <scope>NUCLEOTIDE SEQUENCE [LARGE SCALE GENOMIC DNA]</scope>
    <source>
        <strain evidence="10">MG652769</strain>
    </source>
</reference>
<comment type="catalytic activity">
    <reaction evidence="7 8">
        <text>L-glutamyl-tRNA(Gln) + L-glutamine + ATP + H2O = L-glutaminyl-tRNA(Gln) + L-glutamate + ADP + phosphate + H(+)</text>
        <dbReference type="Rhea" id="RHEA:17521"/>
        <dbReference type="Rhea" id="RHEA-COMP:9681"/>
        <dbReference type="Rhea" id="RHEA-COMP:9684"/>
        <dbReference type="ChEBI" id="CHEBI:15377"/>
        <dbReference type="ChEBI" id="CHEBI:15378"/>
        <dbReference type="ChEBI" id="CHEBI:29985"/>
        <dbReference type="ChEBI" id="CHEBI:30616"/>
        <dbReference type="ChEBI" id="CHEBI:43474"/>
        <dbReference type="ChEBI" id="CHEBI:58359"/>
        <dbReference type="ChEBI" id="CHEBI:78520"/>
        <dbReference type="ChEBI" id="CHEBI:78521"/>
        <dbReference type="ChEBI" id="CHEBI:456216"/>
        <dbReference type="EC" id="6.3.5.7"/>
    </reaction>
</comment>
<dbReference type="EC" id="6.3.5.7" evidence="8"/>
<comment type="similarity">
    <text evidence="1 8">Belongs to the amidase family. GatA subfamily.</text>
</comment>
<dbReference type="InterPro" id="IPR036928">
    <property type="entry name" value="AS_sf"/>
</dbReference>
<dbReference type="Proteomes" id="UP001054846">
    <property type="component" value="Chromosome"/>
</dbReference>